<reference evidence="1" key="1">
    <citation type="submission" date="2022-02" db="EMBL/GenBank/DDBJ databases">
        <title>Plant Genome Project.</title>
        <authorList>
            <person name="Zhang R.-G."/>
        </authorList>
    </citation>
    <scope>NUCLEOTIDE SEQUENCE</scope>
    <source>
        <strain evidence="1">AT1</strain>
    </source>
</reference>
<keyword evidence="2" id="KW-1185">Reference proteome</keyword>
<sequence length="153" mass="17730">MIGEGSHGTIVFEGKHEVRPVAMKRLLKNCDDDGHKEYQNLCLSDEHSNIVRLYGVEEDKDFVYLALEHCTCSLNDLIQMQFLDAPTTKGDQAMEVNSQYKVHLQSMMGTLPEVKLWEDNGYRRYPSPTLWLWKLMRDVVSGLVHLHELKMIH</sequence>
<evidence type="ECO:0000313" key="1">
    <source>
        <dbReference type="EMBL" id="KAI8536769.1"/>
    </source>
</evidence>
<dbReference type="Proteomes" id="UP001062846">
    <property type="component" value="Chromosome 10"/>
</dbReference>
<name>A0ACC0M847_RHOML</name>
<proteinExistence type="predicted"/>
<gene>
    <name evidence="1" type="ORF">RHMOL_Rhmol10G0282400</name>
</gene>
<protein>
    <submittedName>
        <fullName evidence="1">Uncharacterized protein</fullName>
    </submittedName>
</protein>
<comment type="caution">
    <text evidence="1">The sequence shown here is derived from an EMBL/GenBank/DDBJ whole genome shotgun (WGS) entry which is preliminary data.</text>
</comment>
<organism evidence="1 2">
    <name type="scientific">Rhododendron molle</name>
    <name type="common">Chinese azalea</name>
    <name type="synonym">Azalea mollis</name>
    <dbReference type="NCBI Taxonomy" id="49168"/>
    <lineage>
        <taxon>Eukaryota</taxon>
        <taxon>Viridiplantae</taxon>
        <taxon>Streptophyta</taxon>
        <taxon>Embryophyta</taxon>
        <taxon>Tracheophyta</taxon>
        <taxon>Spermatophyta</taxon>
        <taxon>Magnoliopsida</taxon>
        <taxon>eudicotyledons</taxon>
        <taxon>Gunneridae</taxon>
        <taxon>Pentapetalae</taxon>
        <taxon>asterids</taxon>
        <taxon>Ericales</taxon>
        <taxon>Ericaceae</taxon>
        <taxon>Ericoideae</taxon>
        <taxon>Rhodoreae</taxon>
        <taxon>Rhododendron</taxon>
    </lineage>
</organism>
<accession>A0ACC0M847</accession>
<dbReference type="EMBL" id="CM046397">
    <property type="protein sequence ID" value="KAI8536769.1"/>
    <property type="molecule type" value="Genomic_DNA"/>
</dbReference>
<evidence type="ECO:0000313" key="2">
    <source>
        <dbReference type="Proteomes" id="UP001062846"/>
    </source>
</evidence>